<dbReference type="eggNOG" id="ENOG502QU47">
    <property type="taxonomic scope" value="Eukaryota"/>
</dbReference>
<keyword evidence="2" id="KW-0472">Membrane</keyword>
<reference evidence="4" key="1">
    <citation type="journal article" date="2013" name="Nat. Biotechnol.">
        <title>Draft genome sequence of chickpea (Cicer arietinum) provides a resource for trait improvement.</title>
        <authorList>
            <person name="Varshney R.K."/>
            <person name="Song C."/>
            <person name="Saxena R.K."/>
            <person name="Azam S."/>
            <person name="Yu S."/>
            <person name="Sharpe A.G."/>
            <person name="Cannon S."/>
            <person name="Baek J."/>
            <person name="Rosen B.D."/>
            <person name="Tar'an B."/>
            <person name="Millan T."/>
            <person name="Zhang X."/>
            <person name="Ramsay L.D."/>
            <person name="Iwata A."/>
            <person name="Wang Y."/>
            <person name="Nelson W."/>
            <person name="Farmer A.D."/>
            <person name="Gaur P.M."/>
            <person name="Soderlund C."/>
            <person name="Penmetsa R.V."/>
            <person name="Xu C."/>
            <person name="Bharti A.K."/>
            <person name="He W."/>
            <person name="Winter P."/>
            <person name="Zhao S."/>
            <person name="Hane J.K."/>
            <person name="Carrasquilla-Garcia N."/>
            <person name="Condie J.A."/>
            <person name="Upadhyaya H.D."/>
            <person name="Luo M.C."/>
            <person name="Thudi M."/>
            <person name="Gowda C.L."/>
            <person name="Singh N.P."/>
            <person name="Lichtenzveig J."/>
            <person name="Gali K.K."/>
            <person name="Rubio J."/>
            <person name="Nadarajan N."/>
            <person name="Dolezel J."/>
            <person name="Bansal K.C."/>
            <person name="Xu X."/>
            <person name="Edwards D."/>
            <person name="Zhang G."/>
            <person name="Kahl G."/>
            <person name="Gil J."/>
            <person name="Singh K.B."/>
            <person name="Datta S.K."/>
            <person name="Jackson S.A."/>
            <person name="Wang J."/>
            <person name="Cook D.R."/>
        </authorList>
    </citation>
    <scope>NUCLEOTIDE SEQUENCE [LARGE SCALE GENOMIC DNA]</scope>
    <source>
        <strain evidence="4">cv. CDC Frontier</strain>
    </source>
</reference>
<feature type="transmembrane region" description="Helical" evidence="2">
    <location>
        <begin position="213"/>
        <end position="235"/>
    </location>
</feature>
<feature type="transmembrane region" description="Helical" evidence="2">
    <location>
        <begin position="112"/>
        <end position="131"/>
    </location>
</feature>
<dbReference type="PaxDb" id="3827-XP_004496545.1"/>
<dbReference type="KEGG" id="cam:101490485"/>
<dbReference type="InterPro" id="IPR056635">
    <property type="entry name" value="DUF7733"/>
</dbReference>
<dbReference type="OrthoDB" id="1906194at2759"/>
<dbReference type="PANTHER" id="PTHR33829:SF1">
    <property type="entry name" value="TRANSMEMBRANE PROTEIN"/>
    <property type="match status" value="1"/>
</dbReference>
<name>A0A1S2XYK8_CICAR</name>
<evidence type="ECO:0000256" key="2">
    <source>
        <dbReference type="SAM" id="Phobius"/>
    </source>
</evidence>
<dbReference type="Proteomes" id="UP000087171">
    <property type="component" value="Chromosome Ca4"/>
</dbReference>
<protein>
    <submittedName>
        <fullName evidence="5">Uncharacterized protein LOC101490485</fullName>
    </submittedName>
</protein>
<dbReference type="PANTHER" id="PTHR33829">
    <property type="entry name" value="OSJNBA0044M19.10 PROTEIN"/>
    <property type="match status" value="1"/>
</dbReference>
<evidence type="ECO:0000256" key="1">
    <source>
        <dbReference type="SAM" id="MobiDB-lite"/>
    </source>
</evidence>
<accession>A0A1S2XYK8</accession>
<dbReference type="GeneID" id="101490485"/>
<sequence length="250" mass="28121">MSGGIGPTGCDISLPKEQEEVEHKEKQDQTLKNLNKSTNTTQRKASFLSFRQLNCLAVVVVLSASGMVSPEDFAFVVFSIFYMYFMSKVAFPSLHPLKEPPIFNPQNKLLQLYVFIGAIVGLYAPIAYILHGIFEGDKEGIKAASPHVFLLASQVFMEGVAFSDGFSSPIRAFVPVIYNARRVFTIVDWFRDEIYKVDEEHSGSYRRIYAGRALAVANMAFWSFNLFGFLLPVYLPKVFKSYYSGTTKVN</sequence>
<evidence type="ECO:0000313" key="5">
    <source>
        <dbReference type="RefSeq" id="XP_004496545.1"/>
    </source>
</evidence>
<dbReference type="RefSeq" id="XP_004496545.1">
    <property type="nucleotide sequence ID" value="XM_004496488.3"/>
</dbReference>
<dbReference type="Pfam" id="PF24867">
    <property type="entry name" value="DUF7733"/>
    <property type="match status" value="1"/>
</dbReference>
<keyword evidence="2" id="KW-1133">Transmembrane helix</keyword>
<keyword evidence="4" id="KW-1185">Reference proteome</keyword>
<evidence type="ECO:0000313" key="4">
    <source>
        <dbReference type="Proteomes" id="UP000087171"/>
    </source>
</evidence>
<keyword evidence="2" id="KW-0812">Transmembrane</keyword>
<evidence type="ECO:0000259" key="3">
    <source>
        <dbReference type="Pfam" id="PF24867"/>
    </source>
</evidence>
<feature type="transmembrane region" description="Helical" evidence="2">
    <location>
        <begin position="73"/>
        <end position="91"/>
    </location>
</feature>
<organism evidence="4 5">
    <name type="scientific">Cicer arietinum</name>
    <name type="common">Chickpea</name>
    <name type="synonym">Garbanzo</name>
    <dbReference type="NCBI Taxonomy" id="3827"/>
    <lineage>
        <taxon>Eukaryota</taxon>
        <taxon>Viridiplantae</taxon>
        <taxon>Streptophyta</taxon>
        <taxon>Embryophyta</taxon>
        <taxon>Tracheophyta</taxon>
        <taxon>Spermatophyta</taxon>
        <taxon>Magnoliopsida</taxon>
        <taxon>eudicotyledons</taxon>
        <taxon>Gunneridae</taxon>
        <taxon>Pentapetalae</taxon>
        <taxon>rosids</taxon>
        <taxon>fabids</taxon>
        <taxon>Fabales</taxon>
        <taxon>Fabaceae</taxon>
        <taxon>Papilionoideae</taxon>
        <taxon>50 kb inversion clade</taxon>
        <taxon>NPAAA clade</taxon>
        <taxon>Hologalegina</taxon>
        <taxon>IRL clade</taxon>
        <taxon>Cicereae</taxon>
        <taxon>Cicer</taxon>
    </lineage>
</organism>
<dbReference type="AlphaFoldDB" id="A0A1S2XYK8"/>
<gene>
    <name evidence="5" type="primary">LOC101490485</name>
</gene>
<proteinExistence type="predicted"/>
<reference evidence="5" key="2">
    <citation type="submission" date="2025-08" db="UniProtKB">
        <authorList>
            <consortium name="RefSeq"/>
        </authorList>
    </citation>
    <scope>IDENTIFICATION</scope>
    <source>
        <tissue evidence="5">Etiolated seedlings</tissue>
    </source>
</reference>
<feature type="domain" description="DUF7733" evidence="3">
    <location>
        <begin position="48"/>
        <end position="243"/>
    </location>
</feature>
<feature type="region of interest" description="Disordered" evidence="1">
    <location>
        <begin position="1"/>
        <end position="36"/>
    </location>
</feature>
<feature type="compositionally biased region" description="Basic and acidic residues" evidence="1">
    <location>
        <begin position="14"/>
        <end position="29"/>
    </location>
</feature>